<feature type="region of interest" description="Disordered" evidence="1">
    <location>
        <begin position="119"/>
        <end position="210"/>
    </location>
</feature>
<gene>
    <name evidence="2" type="primary">54</name>
    <name evidence="2" type="ORF">SEA_HORUS_54</name>
</gene>
<organism evidence="2 3">
    <name type="scientific">Gordonia phage Horus</name>
    <dbReference type="NCBI Taxonomy" id="2301696"/>
    <lineage>
        <taxon>Viruses</taxon>
        <taxon>Duplodnaviria</taxon>
        <taxon>Heunggongvirae</taxon>
        <taxon>Uroviricota</taxon>
        <taxon>Caudoviricetes</taxon>
        <taxon>Langleyhallvirinae</taxon>
        <taxon>Horusvirus</taxon>
        <taxon>Horusvirus horus</taxon>
    </lineage>
</organism>
<sequence>MTTLRQLIQDRMSIPGQELSLDDVVEKAHKAGEKLGRSNLHKLTKEDPLSLTRATIYGLAAGLGVTPLTVANAAIESMGIATRPLEVTDTLSTAAIDPTLSDQDRKYLSTLIREMRNANSVDLSTDSSAPARASRKAKQGQKTTHKPAALTLPDQGDELARRRNQGRDFEADPIVEGEAVAYDPPGPTDADEFNDGAGEGPDPEGPEGGA</sequence>
<protein>
    <submittedName>
        <fullName evidence="2">Immunity repressor</fullName>
    </submittedName>
</protein>
<name>A0A385DWS7_9CAUD</name>
<reference evidence="2 3" key="1">
    <citation type="submission" date="2018-07" db="EMBL/GenBank/DDBJ databases">
        <authorList>
            <person name="Said P."/>
            <person name="Hotaki K."/>
            <person name="Hall J.T."/>
            <person name="Leadon S.A."/>
            <person name="Fogarty M.P."/>
            <person name="Warner M.H."/>
            <person name="Garlena R.A."/>
            <person name="Russell D.A."/>
            <person name="Pope W.H."/>
            <person name="Jacobs-Sera D."/>
            <person name="Hatfull G.F."/>
        </authorList>
    </citation>
    <scope>NUCLEOTIDE SEQUENCE [LARGE SCALE GENOMIC DNA]</scope>
</reference>
<keyword evidence="3" id="KW-1185">Reference proteome</keyword>
<evidence type="ECO:0000256" key="1">
    <source>
        <dbReference type="SAM" id="MobiDB-lite"/>
    </source>
</evidence>
<dbReference type="RefSeq" id="YP_009808291.1">
    <property type="nucleotide sequence ID" value="NC_048039.1"/>
</dbReference>
<accession>A0A385DWS7</accession>
<feature type="compositionally biased region" description="Acidic residues" evidence="1">
    <location>
        <begin position="201"/>
        <end position="210"/>
    </location>
</feature>
<proteinExistence type="predicted"/>
<dbReference type="KEGG" id="vg:54999192"/>
<feature type="compositionally biased region" description="Basic residues" evidence="1">
    <location>
        <begin position="133"/>
        <end position="145"/>
    </location>
</feature>
<dbReference type="EMBL" id="MH651176">
    <property type="protein sequence ID" value="AXQ63906.1"/>
    <property type="molecule type" value="Genomic_DNA"/>
</dbReference>
<dbReference type="GeneID" id="54999192"/>
<evidence type="ECO:0000313" key="3">
    <source>
        <dbReference type="Proteomes" id="UP000262321"/>
    </source>
</evidence>
<feature type="compositionally biased region" description="Basic and acidic residues" evidence="1">
    <location>
        <begin position="158"/>
        <end position="170"/>
    </location>
</feature>
<evidence type="ECO:0000313" key="2">
    <source>
        <dbReference type="EMBL" id="AXQ63906.1"/>
    </source>
</evidence>
<dbReference type="Proteomes" id="UP000262321">
    <property type="component" value="Segment"/>
</dbReference>